<dbReference type="AlphaFoldDB" id="A0AB37QEZ7"/>
<dbReference type="Proteomes" id="UP000269335">
    <property type="component" value="Unassembled WGS sequence"/>
</dbReference>
<name>A0AB37QEZ7_PSECA</name>
<dbReference type="EMBL" id="RBPH01000085">
    <property type="protein sequence ID" value="RMN83173.1"/>
    <property type="molecule type" value="Genomic_DNA"/>
</dbReference>
<evidence type="ECO:0000313" key="1">
    <source>
        <dbReference type="EMBL" id="RMN83173.1"/>
    </source>
</evidence>
<sequence length="133" mass="14773">MDTVEKSWYDQLLLALEDRYPAENSSPMAKVRARNQRLPIYALSALGNALAQARGWPLKGMDAVDFAIIRKYSWFLPQVQALPPASKWLALHEDLLSLPIDQAAIEAWGVKNPEPVEVDLLGWVVNPSGLPPA</sequence>
<reference evidence="1 2" key="1">
    <citation type="submission" date="2018-08" db="EMBL/GenBank/DDBJ databases">
        <title>Recombination of ecologically and evolutionarily significant loci maintains genetic cohesion in the Pseudomonas syringae species complex.</title>
        <authorList>
            <person name="Dillon M."/>
            <person name="Thakur S."/>
            <person name="Almeida R.N.D."/>
            <person name="Weir B.S."/>
            <person name="Guttman D.S."/>
        </authorList>
    </citation>
    <scope>NUCLEOTIDE SEQUENCE [LARGE SCALE GENOMIC DNA]</scope>
    <source>
        <strain evidence="1 2">ICMP 15201</strain>
    </source>
</reference>
<gene>
    <name evidence="1" type="ORF">ALQ53_200083</name>
</gene>
<evidence type="ECO:0000313" key="2">
    <source>
        <dbReference type="Proteomes" id="UP000269335"/>
    </source>
</evidence>
<organism evidence="1 2">
    <name type="scientific">Pseudomonas cannabina</name>
    <dbReference type="NCBI Taxonomy" id="86840"/>
    <lineage>
        <taxon>Bacteria</taxon>
        <taxon>Pseudomonadati</taxon>
        <taxon>Pseudomonadota</taxon>
        <taxon>Gammaproteobacteria</taxon>
        <taxon>Pseudomonadales</taxon>
        <taxon>Pseudomonadaceae</taxon>
        <taxon>Pseudomonas</taxon>
    </lineage>
</organism>
<accession>A0AB37QEZ7</accession>
<proteinExistence type="predicted"/>
<comment type="caution">
    <text evidence="1">The sequence shown here is derived from an EMBL/GenBank/DDBJ whole genome shotgun (WGS) entry which is preliminary data.</text>
</comment>
<protein>
    <submittedName>
        <fullName evidence="1">Uncharacterized protein</fullName>
    </submittedName>
</protein>